<evidence type="ECO:0000259" key="2">
    <source>
        <dbReference type="PROSITE" id="PS51186"/>
    </source>
</evidence>
<evidence type="ECO:0000313" key="3">
    <source>
        <dbReference type="EMBL" id="SHN46939.1"/>
    </source>
</evidence>
<dbReference type="PROSITE" id="PS51186">
    <property type="entry name" value="GNAT"/>
    <property type="match status" value="1"/>
</dbReference>
<dbReference type="Pfam" id="PF00583">
    <property type="entry name" value="Acetyltransf_1"/>
    <property type="match status" value="1"/>
</dbReference>
<dbReference type="EMBL" id="FRCS01000019">
    <property type="protein sequence ID" value="SHN46939.1"/>
    <property type="molecule type" value="Genomic_DNA"/>
</dbReference>
<reference evidence="3 4" key="1">
    <citation type="submission" date="2016-11" db="EMBL/GenBank/DDBJ databases">
        <authorList>
            <person name="Jaros S."/>
            <person name="Januszkiewicz K."/>
            <person name="Wedrychowicz H."/>
        </authorList>
    </citation>
    <scope>NUCLEOTIDE SEQUENCE [LARGE SCALE GENOMIC DNA]</scope>
    <source>
        <strain evidence="3 4">DSM 46144</strain>
    </source>
</reference>
<dbReference type="GO" id="GO:0016747">
    <property type="term" value="F:acyltransferase activity, transferring groups other than amino-acyl groups"/>
    <property type="evidence" value="ECO:0007669"/>
    <property type="project" value="InterPro"/>
</dbReference>
<dbReference type="STRING" id="134849.SAMN05443668_11935"/>
<dbReference type="AlphaFoldDB" id="A0A1M7RL93"/>
<organism evidence="3 4">
    <name type="scientific">Cryptosporangium aurantiacum</name>
    <dbReference type="NCBI Taxonomy" id="134849"/>
    <lineage>
        <taxon>Bacteria</taxon>
        <taxon>Bacillati</taxon>
        <taxon>Actinomycetota</taxon>
        <taxon>Actinomycetes</taxon>
        <taxon>Cryptosporangiales</taxon>
        <taxon>Cryptosporangiaceae</taxon>
        <taxon>Cryptosporangium</taxon>
    </lineage>
</organism>
<keyword evidence="3" id="KW-0808">Transferase</keyword>
<evidence type="ECO:0000256" key="1">
    <source>
        <dbReference type="SAM" id="MobiDB-lite"/>
    </source>
</evidence>
<dbReference type="InterPro" id="IPR016181">
    <property type="entry name" value="Acyl_CoA_acyltransferase"/>
</dbReference>
<protein>
    <submittedName>
        <fullName evidence="3">Putative acetyltransferase</fullName>
    </submittedName>
</protein>
<proteinExistence type="predicted"/>
<feature type="region of interest" description="Disordered" evidence="1">
    <location>
        <begin position="1"/>
        <end position="21"/>
    </location>
</feature>
<dbReference type="RefSeq" id="WP_084742192.1">
    <property type="nucleotide sequence ID" value="NZ_FRCS01000019.1"/>
</dbReference>
<dbReference type="InterPro" id="IPR052564">
    <property type="entry name" value="N-acetyltrans/Recomb-assoc"/>
</dbReference>
<dbReference type="PANTHER" id="PTHR43451:SF1">
    <property type="entry name" value="ACETYLTRANSFERASE"/>
    <property type="match status" value="1"/>
</dbReference>
<dbReference type="SUPFAM" id="SSF55729">
    <property type="entry name" value="Acyl-CoA N-acyltransferases (Nat)"/>
    <property type="match status" value="1"/>
</dbReference>
<feature type="domain" description="N-acetyltransferase" evidence="2">
    <location>
        <begin position="23"/>
        <end position="182"/>
    </location>
</feature>
<gene>
    <name evidence="3" type="ORF">SAMN05443668_11935</name>
</gene>
<dbReference type="PANTHER" id="PTHR43451">
    <property type="entry name" value="ACETYLTRANSFERASE (GNAT) FAMILY PROTEIN"/>
    <property type="match status" value="1"/>
</dbReference>
<dbReference type="InterPro" id="IPR000182">
    <property type="entry name" value="GNAT_dom"/>
</dbReference>
<keyword evidence="4" id="KW-1185">Reference proteome</keyword>
<accession>A0A1M7RL93</accession>
<name>A0A1M7RL93_9ACTN</name>
<dbReference type="Proteomes" id="UP000184440">
    <property type="component" value="Unassembled WGS sequence"/>
</dbReference>
<evidence type="ECO:0000313" key="4">
    <source>
        <dbReference type="Proteomes" id="UP000184440"/>
    </source>
</evidence>
<dbReference type="OrthoDB" id="164032at2"/>
<dbReference type="Gene3D" id="3.40.630.30">
    <property type="match status" value="1"/>
</dbReference>
<sequence length="185" mass="19622">MTSDPGPSGGGPATVRRADTGGVTVRRASAADAADLCALSLRAIRQSAATHYDAAQLEAWAGARSIPQHRTLIDHTLTLVAEHDGAVAGFASVALEPWTKLERGEVDQLFVDPAHGGRGVARALLTAVDEAAAGHGLDALVTHASWRAAPVFERHGYTREEVETVHLDGQVLTRVRMRRRRPSVG</sequence>
<dbReference type="CDD" id="cd04301">
    <property type="entry name" value="NAT_SF"/>
    <property type="match status" value="1"/>
</dbReference>